<dbReference type="GO" id="GO:0071949">
    <property type="term" value="F:FAD binding"/>
    <property type="evidence" value="ECO:0007669"/>
    <property type="project" value="InterPro"/>
</dbReference>
<name>A0A2P2FW76_AMYLU</name>
<dbReference type="PRINTS" id="PR00420">
    <property type="entry name" value="RNGMNOXGNASE"/>
</dbReference>
<dbReference type="InterPro" id="IPR036188">
    <property type="entry name" value="FAD/NAD-bd_sf"/>
</dbReference>
<protein>
    <submittedName>
        <fullName evidence="5">Oxidoreductase</fullName>
    </submittedName>
</protein>
<organism evidence="5 6">
    <name type="scientific">Amycolatopsis lurida NRRL 2430</name>
    <dbReference type="NCBI Taxonomy" id="1460371"/>
    <lineage>
        <taxon>Bacteria</taxon>
        <taxon>Bacillati</taxon>
        <taxon>Actinomycetota</taxon>
        <taxon>Actinomycetes</taxon>
        <taxon>Pseudonocardiales</taxon>
        <taxon>Pseudonocardiaceae</taxon>
        <taxon>Amycolatopsis</taxon>
    </lineage>
</organism>
<keyword evidence="2" id="KW-0285">Flavoprotein</keyword>
<dbReference type="Pfam" id="PF01494">
    <property type="entry name" value="FAD_binding_3"/>
    <property type="match status" value="1"/>
</dbReference>
<evidence type="ECO:0000259" key="4">
    <source>
        <dbReference type="Pfam" id="PF01494"/>
    </source>
</evidence>
<keyword evidence="6" id="KW-1185">Reference proteome</keyword>
<dbReference type="AlphaFoldDB" id="A0A2P2FW76"/>
<dbReference type="EMBL" id="JFBM01000009">
    <property type="protein sequence ID" value="KFU80935.1"/>
    <property type="molecule type" value="Genomic_DNA"/>
</dbReference>
<dbReference type="PANTHER" id="PTHR43004">
    <property type="entry name" value="TRK SYSTEM POTASSIUM UPTAKE PROTEIN"/>
    <property type="match status" value="1"/>
</dbReference>
<dbReference type="PANTHER" id="PTHR43004:SF19">
    <property type="entry name" value="BINDING MONOOXYGENASE, PUTATIVE (JCVI)-RELATED"/>
    <property type="match status" value="1"/>
</dbReference>
<evidence type="ECO:0000313" key="6">
    <source>
        <dbReference type="Proteomes" id="UP000256220"/>
    </source>
</evidence>
<keyword evidence="3" id="KW-0274">FAD</keyword>
<dbReference type="InterPro" id="IPR050641">
    <property type="entry name" value="RIFMO-like"/>
</dbReference>
<evidence type="ECO:0000313" key="5">
    <source>
        <dbReference type="EMBL" id="KFU80935.1"/>
    </source>
</evidence>
<evidence type="ECO:0000256" key="2">
    <source>
        <dbReference type="ARBA" id="ARBA00022630"/>
    </source>
</evidence>
<dbReference type="GO" id="GO:0016709">
    <property type="term" value="F:oxidoreductase activity, acting on paired donors, with incorporation or reduction of molecular oxygen, NAD(P)H as one donor, and incorporation of one atom of oxygen"/>
    <property type="evidence" value="ECO:0007669"/>
    <property type="project" value="UniProtKB-ARBA"/>
</dbReference>
<comment type="caution">
    <text evidence="5">The sequence shown here is derived from an EMBL/GenBank/DDBJ whole genome shotgun (WGS) entry which is preliminary data.</text>
</comment>
<dbReference type="Proteomes" id="UP000256220">
    <property type="component" value="Unassembled WGS sequence"/>
</dbReference>
<dbReference type="RefSeq" id="WP_091598476.1">
    <property type="nucleotide sequence ID" value="NZ_JFBM01000009.1"/>
</dbReference>
<sequence>MSGKPGNDADVLVVGAGPVGLLLAGELRLGGASVLVVDRLPSPTTESRASTVHARTMELLALRGLSGRFGTPENLPKGHFGGLPLDLGRVRSRYPGQWKIPQAAIERVLAEWATGAGARLWRGHELTGLRDDGDRVEARISGPGGPLRVRAKALVGCDGENGVVGSLAGFEFTGPAAGREIFRADLTGITVPDRRFERHERGLAIASTRDGITRVMVHEYGRKPGGSADPGFPAVAAAWRRVTGEDIGGGEPLWVNAFGDARRQATRYRRGRVLLAGDAAHQQMPVGGQALNLGLQDAMNLGWKLAAWVRGRAPERVLDTYDRERRPVGARTLANIGAQAMLLLGGSEVDPLRAVLAELLELPGTAPLLAGAISGLDVRYPVGDGDHPLLGRPVPVVDAEPIRSGRAVLLSAPGTARADVFRATAASWADRVATAEARVDGVDEAVLIRPDGRVIWADEGPVELEQALSHWFGPAGANHTERNHRGVR</sequence>
<reference evidence="5 6" key="1">
    <citation type="journal article" date="2014" name="Genome Announc.">
        <title>Draft Genome Sequence of Amycolatopsis lurida NRRL 2430, Producer of the Glycopeptide Family Antibiotic Ristocetin.</title>
        <authorList>
            <person name="Kwun M.J."/>
            <person name="Hong H.J."/>
        </authorList>
    </citation>
    <scope>NUCLEOTIDE SEQUENCE [LARGE SCALE GENOMIC DNA]</scope>
    <source>
        <strain evidence="5 6">NRRL 2430</strain>
    </source>
</reference>
<dbReference type="InterPro" id="IPR002938">
    <property type="entry name" value="FAD-bd"/>
</dbReference>
<gene>
    <name evidence="5" type="ORF">BB31_13380</name>
</gene>
<dbReference type="Gene3D" id="3.30.70.2450">
    <property type="match status" value="1"/>
</dbReference>
<dbReference type="Gene3D" id="3.40.30.120">
    <property type="match status" value="1"/>
</dbReference>
<comment type="cofactor">
    <cofactor evidence="1">
        <name>FAD</name>
        <dbReference type="ChEBI" id="CHEBI:57692"/>
    </cofactor>
</comment>
<feature type="domain" description="FAD-binding" evidence="4">
    <location>
        <begin position="8"/>
        <end position="334"/>
    </location>
</feature>
<evidence type="ECO:0000256" key="1">
    <source>
        <dbReference type="ARBA" id="ARBA00001974"/>
    </source>
</evidence>
<dbReference type="Gene3D" id="3.50.50.60">
    <property type="entry name" value="FAD/NAD(P)-binding domain"/>
    <property type="match status" value="2"/>
</dbReference>
<dbReference type="SUPFAM" id="SSF51905">
    <property type="entry name" value="FAD/NAD(P)-binding domain"/>
    <property type="match status" value="1"/>
</dbReference>
<accession>A0A2P2FW76</accession>
<evidence type="ECO:0000256" key="3">
    <source>
        <dbReference type="ARBA" id="ARBA00022827"/>
    </source>
</evidence>
<proteinExistence type="predicted"/>
<dbReference type="Pfam" id="PF21274">
    <property type="entry name" value="Rng_hyd_C"/>
    <property type="match status" value="1"/>
</dbReference>